<feature type="domain" description="CNH" evidence="2">
    <location>
        <begin position="92"/>
        <end position="425"/>
    </location>
</feature>
<evidence type="ECO:0000313" key="3">
    <source>
        <dbReference type="EMBL" id="EXB45087.1"/>
    </source>
</evidence>
<dbReference type="Pfam" id="PF10366">
    <property type="entry name" value="Vps39_1"/>
    <property type="match status" value="1"/>
</dbReference>
<feature type="region of interest" description="Disordered" evidence="1">
    <location>
        <begin position="813"/>
        <end position="833"/>
    </location>
</feature>
<proteinExistence type="predicted"/>
<dbReference type="PROSITE" id="PS50219">
    <property type="entry name" value="CNH"/>
    <property type="match status" value="1"/>
</dbReference>
<evidence type="ECO:0000259" key="2">
    <source>
        <dbReference type="PROSITE" id="PS50219"/>
    </source>
</evidence>
<dbReference type="Proteomes" id="UP000030645">
    <property type="component" value="Unassembled WGS sequence"/>
</dbReference>
<keyword evidence="3" id="KW-0675">Receptor</keyword>
<gene>
    <name evidence="3" type="ORF">L484_019312</name>
</gene>
<dbReference type="PANTHER" id="PTHR12894:SF43">
    <property type="entry name" value="VACUOLAR SORTING PROTEIN 3"/>
    <property type="match status" value="1"/>
</dbReference>
<dbReference type="EMBL" id="KE343890">
    <property type="protein sequence ID" value="EXB45087.1"/>
    <property type="molecule type" value="Genomic_DNA"/>
</dbReference>
<dbReference type="Pfam" id="PF10367">
    <property type="entry name" value="zf-Vps39_C"/>
    <property type="match status" value="1"/>
</dbReference>
<dbReference type="STRING" id="981085.W9QP08"/>
<evidence type="ECO:0000256" key="1">
    <source>
        <dbReference type="SAM" id="MobiDB-lite"/>
    </source>
</evidence>
<name>W9QP08_9ROSA</name>
<dbReference type="GO" id="GO:0016020">
    <property type="term" value="C:membrane"/>
    <property type="evidence" value="ECO:0007669"/>
    <property type="project" value="TreeGrafter"/>
</dbReference>
<feature type="compositionally biased region" description="Low complexity" evidence="1">
    <location>
        <begin position="202"/>
        <end position="220"/>
    </location>
</feature>
<dbReference type="GO" id="GO:0034058">
    <property type="term" value="P:endosomal vesicle fusion"/>
    <property type="evidence" value="ECO:0007669"/>
    <property type="project" value="TreeGrafter"/>
</dbReference>
<dbReference type="PANTHER" id="PTHR12894">
    <property type="entry name" value="CNH DOMAIN CONTAINING"/>
    <property type="match status" value="1"/>
</dbReference>
<reference evidence="4" key="1">
    <citation type="submission" date="2013-01" db="EMBL/GenBank/DDBJ databases">
        <title>Draft Genome Sequence of a Mulberry Tree, Morus notabilis C.K. Schneid.</title>
        <authorList>
            <person name="He N."/>
            <person name="Zhao S."/>
        </authorList>
    </citation>
    <scope>NUCLEOTIDE SEQUENCE</scope>
</reference>
<dbReference type="eggNOG" id="KOG2063">
    <property type="taxonomic scope" value="Eukaryota"/>
</dbReference>
<evidence type="ECO:0000313" key="4">
    <source>
        <dbReference type="Proteomes" id="UP000030645"/>
    </source>
</evidence>
<dbReference type="InterPro" id="IPR019452">
    <property type="entry name" value="VPS39/TGF_beta_rcpt-assoc_1"/>
</dbReference>
<feature type="region of interest" description="Disordered" evidence="1">
    <location>
        <begin position="201"/>
        <end position="220"/>
    </location>
</feature>
<accession>W9QP08</accession>
<keyword evidence="4" id="KW-1185">Reference proteome</keyword>
<dbReference type="GO" id="GO:0005737">
    <property type="term" value="C:cytoplasm"/>
    <property type="evidence" value="ECO:0007669"/>
    <property type="project" value="TreeGrafter"/>
</dbReference>
<dbReference type="GO" id="GO:0006914">
    <property type="term" value="P:autophagy"/>
    <property type="evidence" value="ECO:0007669"/>
    <property type="project" value="TreeGrafter"/>
</dbReference>
<dbReference type="InterPro" id="IPR032914">
    <property type="entry name" value="Vam6/VPS39/TRAP1"/>
</dbReference>
<dbReference type="InterPro" id="IPR001180">
    <property type="entry name" value="CNH_dom"/>
</dbReference>
<dbReference type="InterPro" id="IPR019453">
    <property type="entry name" value="VPS39/TGFA1_Znf"/>
</dbReference>
<protein>
    <submittedName>
        <fullName evidence="3">Transforming growth factor-beta receptor-associated protein 1-like protein</fullName>
    </submittedName>
</protein>
<dbReference type="AlphaFoldDB" id="W9QP08"/>
<sequence>MDAGDDGRWQGASRAVKGGTGGYLWTTRLPLDDALNASTNVFTHHSSSLSPEKLGALASVSLMEAKPYSRTCTVLEPLAHSDFSDHPSTLTPFRSLALFSVSDSQTLIYLGTQSGTLLLLSTNPDNFDASDSNLSLLRTISVGDSPVESLQVFGGIGKVLVLSGGFLFLGDLMLSQPLKRLSFLKGVTVFTRRLRSSEAESSDLSESVGNSTESSSSKTSQRFLQKLGGGIRANGLKIKEPEQHHEGSHVFAVVIGKRLILIEIVLGSNSRVGRNDQVSDGLNVSYVILKEIQCVDGIMSMVWLNDSVIVGTAAGYSLISCLTGQIGVIFSLPDVSHPPRLKLLSREWNVLLLVDNVGVIVNAHGQPVAGSIVFRHGLDSIGEISLYVVVVRDGKMDLYHKKSATCVQTVAFGGEAVGGPCIVADGEDGNRKLVVVATPGKVICYQKLTPEEQIKDLLRKKNFKEAISLAEELECEGEMTKDVLSFIHAQAGFLLLFGLHFEEAVNHFLQSETMQPSEIFPFVMRDPNRWSLLVPRNRYWGLHPPPVPLEDVVDEGLMAIQRAIFLRKAGVDTQVDDDFLLKPPSRADLLESAIKSIIRYLEVSREKDLNLSVEEGVDTLLMYLYRALNRVDDMEKLASSANSCIVEELETLLDDSGHLRTLAFLYASRGMNSKALAIWRILARNYSSGLWKDAAFECDFGDTSTHILSGKETAAAEASKILEESSDEELVLQHLGWIADINQVFAVQILTSEKRAKQLAPDEVIAAIDPSKIEIFQRYLQWLIEEQDFSDTRFHTIYALSLAKSTIEAFEEETNSQNPGTGKIDGRATSSDPAGNLIYQTSVRERLQMFLQFSDMYDPEEILDLIEGSELWLEKAILYRKLGQESLVLQILALKLEHSEAAEQYCAEIGRPDAYMQLLDMYLNPQDGKEPMFKAAVRLLHNHGESLDPLQVLERLSSDMPLQLASETLLRMLRARLHHYRQGQIVHNLSRALDTDARLARLEERSRHVQINDETLCDSCHARLGTKLFAMYPDDTVVCYKCFRRQGDSTSVTGRNFKQDILVKPGWLVTR</sequence>
<organism evidence="3 4">
    <name type="scientific">Morus notabilis</name>
    <dbReference type="NCBI Taxonomy" id="981085"/>
    <lineage>
        <taxon>Eukaryota</taxon>
        <taxon>Viridiplantae</taxon>
        <taxon>Streptophyta</taxon>
        <taxon>Embryophyta</taxon>
        <taxon>Tracheophyta</taxon>
        <taxon>Spermatophyta</taxon>
        <taxon>Magnoliopsida</taxon>
        <taxon>eudicotyledons</taxon>
        <taxon>Gunneridae</taxon>
        <taxon>Pentapetalae</taxon>
        <taxon>rosids</taxon>
        <taxon>fabids</taxon>
        <taxon>Rosales</taxon>
        <taxon>Moraceae</taxon>
        <taxon>Moreae</taxon>
        <taxon>Morus</taxon>
    </lineage>
</organism>